<reference evidence="2" key="1">
    <citation type="submission" date="2018-03" db="EMBL/GenBank/DDBJ databases">
        <title>Phage therapy in agriculture - a green tech approach to combat plant pathogenic bacteria.</title>
        <authorList>
            <person name="Carstens A.B."/>
            <person name="Djurhuus A.M."/>
            <person name="Hansen L.H."/>
        </authorList>
    </citation>
    <scope>NUCLEOTIDE SEQUENCE [LARGE SCALE GENOMIC DNA]</scope>
</reference>
<dbReference type="RefSeq" id="YP_010095213.1">
    <property type="nucleotide sequence ID" value="NC_055743.1"/>
</dbReference>
<dbReference type="Pfam" id="PF15711">
    <property type="entry name" value="ILEI"/>
    <property type="match status" value="1"/>
</dbReference>
<evidence type="ECO:0000259" key="1">
    <source>
        <dbReference type="Pfam" id="PF15711"/>
    </source>
</evidence>
<dbReference type="EMBL" id="MH059636">
    <property type="protein sequence ID" value="AWD90414.1"/>
    <property type="molecule type" value="Genomic_DNA"/>
</dbReference>
<dbReference type="PROSITE" id="PS52031">
    <property type="entry name" value="GG_LECTIN"/>
    <property type="match status" value="1"/>
</dbReference>
<protein>
    <submittedName>
        <fullName evidence="2">Tail fiber protein</fullName>
    </submittedName>
</protein>
<sequence length="382" mass="41667">MATTNKNTMAVFGENYVQTQVLSENGAVKYKLSAAASNTNSVPDSPYLMLNDNALGSQTFERGLNVRVINTVTGAVTDSKIFDLVNAGGAATAFTTYMNQLTPGLLAVIISAKEMKSESSVDAWFASAASANWPGAGKLQRFPKTSYVAFYSAIEKCIIQEAVIFNDNIVKEDSRAKLEVVYDVLSDIGATGFTKRAIYDSTEYSSSTLYEFKRYPTDDLITPISGFGSTTDARCFLCLDMLASQELVDQGLTCRASLRWFKGQTLLSSTTIEVPTAYAGYWARYERFINVPNDADGYTLVLSRYPQSSTATGSASVRNVVLTRVSRAETTMTANAAFGVNGIRMNTLNDGSSSYMLELPDTKTDQTGNIYGNDFKEFDKSY</sequence>
<accession>A0A2S1GM19</accession>
<dbReference type="Proteomes" id="UP000246316">
    <property type="component" value="Segment"/>
</dbReference>
<name>A0A2S1GM19_9CAUD</name>
<proteinExistence type="predicted"/>
<organism evidence="2 3">
    <name type="scientific">Erwinia phage Cronus</name>
    <dbReference type="NCBI Taxonomy" id="2163633"/>
    <lineage>
        <taxon>Viruses</taxon>
        <taxon>Duplodnaviria</taxon>
        <taxon>Heunggongvirae</taxon>
        <taxon>Uroviricota</taxon>
        <taxon>Caudoviricetes</taxon>
        <taxon>Pantevenvirales</taxon>
        <taxon>Straboviridae</taxon>
        <taxon>Tevenvirinae</taxon>
        <taxon>Risoevirus</taxon>
        <taxon>Risoevirus cronus</taxon>
        <taxon>Roskildevirus cronus</taxon>
    </lineage>
</organism>
<keyword evidence="3" id="KW-1185">Reference proteome</keyword>
<feature type="domain" description="ILEI/PANDER" evidence="1">
    <location>
        <begin position="62"/>
        <end position="122"/>
    </location>
</feature>
<evidence type="ECO:0000313" key="3">
    <source>
        <dbReference type="Proteomes" id="UP000246316"/>
    </source>
</evidence>
<dbReference type="KEGG" id="vg:65112847"/>
<dbReference type="InterPro" id="IPR039477">
    <property type="entry name" value="ILEI/PANDER_dom"/>
</dbReference>
<evidence type="ECO:0000313" key="2">
    <source>
        <dbReference type="EMBL" id="AWD90414.1"/>
    </source>
</evidence>
<dbReference type="GeneID" id="65112847"/>